<feature type="compositionally biased region" description="Basic residues" evidence="6">
    <location>
        <begin position="42"/>
        <end position="52"/>
    </location>
</feature>
<dbReference type="InterPro" id="IPR005677">
    <property type="entry name" value="Fum_hydII"/>
</dbReference>
<feature type="region of interest" description="Disordered" evidence="6">
    <location>
        <begin position="1"/>
        <end position="101"/>
    </location>
</feature>
<comment type="pathway">
    <text evidence="5">Carbohydrate metabolism; tricarboxylic acid cycle; (S)-malate from fumarate: step 1/1.</text>
</comment>
<dbReference type="InterPro" id="IPR022761">
    <property type="entry name" value="Fumarate_lyase_N"/>
</dbReference>
<feature type="site" description="Important for catalytic activity" evidence="5">
    <location>
        <position position="464"/>
    </location>
</feature>
<organism evidence="9 10">
    <name type="scientific">Salinibacter ruber (strain DSM 13855 / M31)</name>
    <dbReference type="NCBI Taxonomy" id="309807"/>
    <lineage>
        <taxon>Bacteria</taxon>
        <taxon>Pseudomonadati</taxon>
        <taxon>Rhodothermota</taxon>
        <taxon>Rhodothermia</taxon>
        <taxon>Rhodothermales</taxon>
        <taxon>Salinibacteraceae</taxon>
        <taxon>Salinibacter</taxon>
    </lineage>
</organism>
<comment type="subunit">
    <text evidence="5">Homotetramer.</text>
</comment>
<dbReference type="PANTHER" id="PTHR11444:SF22">
    <property type="entry name" value="FUMARATE HYDRATASE CLASS II"/>
    <property type="match status" value="1"/>
</dbReference>
<dbReference type="SUPFAM" id="SSF48557">
    <property type="entry name" value="L-aspartase-like"/>
    <property type="match status" value="1"/>
</dbReference>
<feature type="binding site" evidence="5">
    <location>
        <begin position="232"/>
        <end position="234"/>
    </location>
    <ligand>
        <name>substrate</name>
    </ligand>
</feature>
<dbReference type="eggNOG" id="COG0114">
    <property type="taxonomic scope" value="Bacteria"/>
</dbReference>
<dbReference type="GO" id="GO:0005737">
    <property type="term" value="C:cytoplasm"/>
    <property type="evidence" value="ECO:0007669"/>
    <property type="project" value="UniProtKB-SubCell"/>
</dbReference>
<protein>
    <recommendedName>
        <fullName evidence="5">Fumarate hydratase class II</fullName>
        <shortName evidence="5">Fumarase C</shortName>
        <ecNumber evidence="5">4.2.1.2</ecNumber>
    </recommendedName>
    <alternativeName>
        <fullName evidence="5">Aerobic fumarase</fullName>
    </alternativeName>
    <alternativeName>
        <fullName evidence="5">Iron-independent fumarase</fullName>
    </alternativeName>
</protein>
<name>Q2S250_SALRD</name>
<evidence type="ECO:0000256" key="1">
    <source>
        <dbReference type="ARBA" id="ARBA00009084"/>
    </source>
</evidence>
<dbReference type="FunFam" id="1.10.275.10:FF:000001">
    <property type="entry name" value="Fumarate hydratase, mitochondrial"/>
    <property type="match status" value="1"/>
</dbReference>
<evidence type="ECO:0000256" key="2">
    <source>
        <dbReference type="ARBA" id="ARBA00022490"/>
    </source>
</evidence>
<dbReference type="KEGG" id="sru:SRU_1611"/>
<dbReference type="NCBIfam" id="NF008909">
    <property type="entry name" value="PRK12273.1"/>
    <property type="match status" value="1"/>
</dbReference>
<dbReference type="GO" id="GO:0004333">
    <property type="term" value="F:fumarate hydratase activity"/>
    <property type="evidence" value="ECO:0007669"/>
    <property type="project" value="UniProtKB-UniRule"/>
</dbReference>
<evidence type="ECO:0000256" key="4">
    <source>
        <dbReference type="ARBA" id="ARBA00023239"/>
    </source>
</evidence>
<dbReference type="InterPro" id="IPR024083">
    <property type="entry name" value="Fumarase/histidase_N"/>
</dbReference>
<comment type="similarity">
    <text evidence="1 5">Belongs to the class-II fumarase/aspartase family. Fumarase subfamily.</text>
</comment>
<dbReference type="FunFam" id="1.10.40.30:FF:000002">
    <property type="entry name" value="Fumarate hydratase class II"/>
    <property type="match status" value="1"/>
</dbReference>
<sequence length="601" mass="64547">MVEQRPEKPCVGGSNPPLTTPPPLFAAQRRRAGILFGTGASTRKRGRRRSHSAGRERRASDSGLPDRRPPPAPDGRSRAGPGPHREQRAVPRAPACPGTRLSWKTPGLLILPRSTPRLSSALSLPTSPASYSAMSSDYRTESDSLGDVRVPAEALYGAQTQRAKENFPVSDLRFSRRFIEALGHVKRAAARANQDLDRLGDETAEAIVDAAEEVIEGRHDEDFVLDIFQTGSGTSTNMNANEVIANRASVLLGADRGSKAVHPNDDVNMSQSSNDTIPTTLHVAARVGIEHDLLPALEALQGALEEKAEAFDDVLKSGRTHLMDATPVRLGQEFGGYAAQIEHAIQRIELASNRLSEVTLGGTATGTGLNCPEDFPETALQHLTDATGLSFYKTGNHFAQQAGKELYVDAHGALNTLATALLKIANDLRLLSSGPTSGIGEITLPVIQPGSSIMPGKVNPVQSEQVMMVATQVTGNHQTLTVANTHGNFELNVMMPVMAHAMLQSIDLLANSVDAFRGKCVEGIEADRERCRELLELNPSVATALNTAIGYDKASEVAKTAAKNRESVRTVVKRMGLLDEDELDEYLDIRRMTQPGVPGDA</sequence>
<dbReference type="STRING" id="309807.SRU_1611"/>
<dbReference type="InterPro" id="IPR020557">
    <property type="entry name" value="Fumarate_lyase_CS"/>
</dbReference>
<dbReference type="PANTHER" id="PTHR11444">
    <property type="entry name" value="ASPARTATEAMMONIA/ARGININOSUCCINATE/ADENYLOSUCCINATE LYASE"/>
    <property type="match status" value="1"/>
</dbReference>
<dbReference type="HAMAP" id="MF_00743">
    <property type="entry name" value="FumaraseC"/>
    <property type="match status" value="1"/>
</dbReference>
<dbReference type="Gene3D" id="1.20.200.10">
    <property type="entry name" value="Fumarase/aspartase (Central domain)"/>
    <property type="match status" value="1"/>
</dbReference>
<evidence type="ECO:0000313" key="10">
    <source>
        <dbReference type="Proteomes" id="UP000008674"/>
    </source>
</evidence>
<dbReference type="InterPro" id="IPR000362">
    <property type="entry name" value="Fumarate_lyase_fam"/>
</dbReference>
<feature type="binding site" evidence="5">
    <location>
        <begin position="272"/>
        <end position="274"/>
    </location>
    <ligand>
        <name>substrate</name>
    </ligand>
</feature>
<dbReference type="Pfam" id="PF10415">
    <property type="entry name" value="FumaraseC_C"/>
    <property type="match status" value="1"/>
</dbReference>
<dbReference type="CDD" id="cd01596">
    <property type="entry name" value="Aspartase_like"/>
    <property type="match status" value="1"/>
</dbReference>
<feature type="binding site" evidence="5">
    <location>
        <position position="452"/>
    </location>
    <ligand>
        <name>substrate</name>
    </ligand>
</feature>
<comment type="miscellaneous">
    <text evidence="5">There are 2 substrate-binding sites: the catalytic A site, and the non-catalytic B site that may play a role in the transfer of substrate or product between the active site and the solvent. Alternatively, the B site may bind allosteric effectors.</text>
</comment>
<dbReference type="GO" id="GO:0006099">
    <property type="term" value="P:tricarboxylic acid cycle"/>
    <property type="evidence" value="ECO:0007669"/>
    <property type="project" value="UniProtKB-UniRule"/>
</dbReference>
<dbReference type="HOGENOM" id="CLU_021594_4_0_10"/>
<dbReference type="UniPathway" id="UPA00223">
    <property type="reaction ID" value="UER01007"/>
</dbReference>
<gene>
    <name evidence="5" type="primary">fumC</name>
    <name evidence="9" type="ordered locus">SRU_1611</name>
</gene>
<accession>Q2S250</accession>
<dbReference type="PRINTS" id="PR00149">
    <property type="entry name" value="FUMRATELYASE"/>
</dbReference>
<dbReference type="EnsemblBacteria" id="ABC44917">
    <property type="protein sequence ID" value="ABC44917"/>
    <property type="gene ID" value="SRU_1611"/>
</dbReference>
<dbReference type="EMBL" id="CP000159">
    <property type="protein sequence ID" value="ABC44917.1"/>
    <property type="molecule type" value="Genomic_DNA"/>
</dbReference>
<dbReference type="AlphaFoldDB" id="Q2S250"/>
<keyword evidence="4 5" id="KW-0456">Lyase</keyword>
<proteinExistence type="inferred from homology"/>
<feature type="binding site" evidence="5">
    <location>
        <position position="320"/>
    </location>
    <ligand>
        <name>substrate</name>
    </ligand>
</feature>
<keyword evidence="3 5" id="KW-0816">Tricarboxylic acid cycle</keyword>
<evidence type="ECO:0000259" key="8">
    <source>
        <dbReference type="Pfam" id="PF10415"/>
    </source>
</evidence>
<feature type="active site" description="Proton donor/acceptor" evidence="5">
    <location>
        <position position="321"/>
    </location>
</feature>
<dbReference type="Proteomes" id="UP000008674">
    <property type="component" value="Chromosome"/>
</dbReference>
<dbReference type="PROSITE" id="PS00163">
    <property type="entry name" value="FUMARATE_LYASES"/>
    <property type="match status" value="1"/>
</dbReference>
<dbReference type="InterPro" id="IPR008948">
    <property type="entry name" value="L-Aspartase-like"/>
</dbReference>
<feature type="active site" evidence="5">
    <location>
        <position position="451"/>
    </location>
</feature>
<comment type="catalytic activity">
    <reaction evidence="5">
        <text>(S)-malate = fumarate + H2O</text>
        <dbReference type="Rhea" id="RHEA:12460"/>
        <dbReference type="ChEBI" id="CHEBI:15377"/>
        <dbReference type="ChEBI" id="CHEBI:15589"/>
        <dbReference type="ChEBI" id="CHEBI:29806"/>
        <dbReference type="EC" id="4.2.1.2"/>
    </reaction>
</comment>
<dbReference type="InterPro" id="IPR018951">
    <property type="entry name" value="Fumarase_C_C"/>
</dbReference>
<dbReference type="EC" id="4.2.1.2" evidence="5"/>
<feature type="binding site" description="in site B" evidence="5">
    <location>
        <begin position="262"/>
        <end position="265"/>
    </location>
    <ligand>
        <name>substrate</name>
    </ligand>
</feature>
<evidence type="ECO:0000259" key="7">
    <source>
        <dbReference type="Pfam" id="PF00206"/>
    </source>
</evidence>
<evidence type="ECO:0000313" key="9">
    <source>
        <dbReference type="EMBL" id="ABC44917.1"/>
    </source>
</evidence>
<reference evidence="9 10" key="1">
    <citation type="journal article" date="2005" name="Proc. Natl. Acad. Sci. U.S.A.">
        <title>The genome of Salinibacter ruber: convergence and gene exchange among hyperhalophilic bacteria and archaea.</title>
        <authorList>
            <person name="Mongodin E.F."/>
            <person name="Nelson K.E."/>
            <person name="Daugherty S."/>
            <person name="Deboy R.T."/>
            <person name="Wister J."/>
            <person name="Khouri H."/>
            <person name="Weidman J."/>
            <person name="Walsh D.A."/>
            <person name="Papke R.T."/>
            <person name="Sanchez Perez G."/>
            <person name="Sharma A.K."/>
            <person name="Nesbo C.L."/>
            <person name="MacLeod D."/>
            <person name="Bapteste E."/>
            <person name="Doolittle W.F."/>
            <person name="Charlebois R.L."/>
            <person name="Legault B."/>
            <person name="Rodriguez-Valera F."/>
        </authorList>
    </citation>
    <scope>NUCLEOTIDE SEQUENCE [LARGE SCALE GENOMIC DNA]</scope>
    <source>
        <strain evidence="10">DSM 13855 / CECT 5946 / M31</strain>
    </source>
</reference>
<keyword evidence="10" id="KW-1185">Reference proteome</keyword>
<feature type="compositionally biased region" description="Basic and acidic residues" evidence="6">
    <location>
        <begin position="53"/>
        <end position="69"/>
    </location>
</feature>
<feature type="domain" description="Fumarase C C-terminal" evidence="8">
    <location>
        <begin position="542"/>
        <end position="594"/>
    </location>
</feature>
<comment type="subcellular location">
    <subcellularLocation>
        <location evidence="5">Cytoplasm</location>
    </subcellularLocation>
</comment>
<feature type="binding site" evidence="5">
    <location>
        <begin position="457"/>
        <end position="459"/>
    </location>
    <ligand>
        <name>substrate</name>
    </ligand>
</feature>
<dbReference type="FunFam" id="1.20.200.10:FF:000001">
    <property type="entry name" value="Fumarate hydratase, mitochondrial"/>
    <property type="match status" value="1"/>
</dbReference>
<keyword evidence="2 5" id="KW-0963">Cytoplasm</keyword>
<dbReference type="GO" id="GO:0006106">
    <property type="term" value="P:fumarate metabolic process"/>
    <property type="evidence" value="ECO:0007669"/>
    <property type="project" value="InterPro"/>
</dbReference>
<dbReference type="Pfam" id="PF00206">
    <property type="entry name" value="Lyase_1"/>
    <property type="match status" value="1"/>
</dbReference>
<evidence type="ECO:0000256" key="6">
    <source>
        <dbReference type="SAM" id="MobiDB-lite"/>
    </source>
</evidence>
<evidence type="ECO:0000256" key="3">
    <source>
        <dbReference type="ARBA" id="ARBA00022532"/>
    </source>
</evidence>
<dbReference type="Gene3D" id="1.10.275.10">
    <property type="entry name" value="Fumarase/aspartase (N-terminal domain)"/>
    <property type="match status" value="1"/>
</dbReference>
<dbReference type="Gene3D" id="1.10.40.30">
    <property type="entry name" value="Fumarase/aspartase (C-terminal domain)"/>
    <property type="match status" value="1"/>
</dbReference>
<feature type="domain" description="Fumarate lyase N-terminal" evidence="7">
    <location>
        <begin position="146"/>
        <end position="475"/>
    </location>
</feature>
<comment type="function">
    <text evidence="5">Involved in the TCA cycle. Catalyzes the stereospecific interconversion of fumarate to L-malate.</text>
</comment>
<dbReference type="PRINTS" id="PR00145">
    <property type="entry name" value="ARGSUCLYASE"/>
</dbReference>
<evidence type="ECO:0000256" key="5">
    <source>
        <dbReference type="HAMAP-Rule" id="MF_00743"/>
    </source>
</evidence>